<name>A0A4R7J173_9ACTN</name>
<reference evidence="2 3" key="1">
    <citation type="submission" date="2019-03" db="EMBL/GenBank/DDBJ databases">
        <title>Genomic Encyclopedia of Archaeal and Bacterial Type Strains, Phase II (KMG-II): from individual species to whole genera.</title>
        <authorList>
            <person name="Goeker M."/>
        </authorList>
    </citation>
    <scope>NUCLEOTIDE SEQUENCE [LARGE SCALE GENOMIC DNA]</scope>
    <source>
        <strain evidence="2 3">DSM 24323</strain>
    </source>
</reference>
<dbReference type="RefSeq" id="WP_133755199.1">
    <property type="nucleotide sequence ID" value="NZ_CP171129.1"/>
</dbReference>
<dbReference type="AlphaFoldDB" id="A0A4R7J173"/>
<dbReference type="OrthoDB" id="4265398at2"/>
<protein>
    <recommendedName>
        <fullName evidence="1">Glyoxalase/Bleomycin resistance-like N-terminal domain-containing protein</fullName>
    </recommendedName>
</protein>
<gene>
    <name evidence="2" type="ORF">CLV29_2256</name>
</gene>
<dbReference type="PANTHER" id="PTHR36503:SF2">
    <property type="entry name" value="BLR2408 PROTEIN"/>
    <property type="match status" value="1"/>
</dbReference>
<evidence type="ECO:0000259" key="1">
    <source>
        <dbReference type="Pfam" id="PF22677"/>
    </source>
</evidence>
<sequence>MQNQMTFINLPVVDTAKAQQFFVELGYEFDPGMCQEGKAHTMRVNSNTHVMLLERSYFNSFHDGRPHEPGTHEQLLCVSADSRDQVDQQVDKAIGLGAAEVRNCSQDLGFMYSRAFTDLDGHVWEWMYFDPSAAAESN</sequence>
<dbReference type="PANTHER" id="PTHR36503">
    <property type="entry name" value="BLR2520 PROTEIN"/>
    <property type="match status" value="1"/>
</dbReference>
<dbReference type="Pfam" id="PF22677">
    <property type="entry name" value="Ble-like_N"/>
    <property type="match status" value="1"/>
</dbReference>
<dbReference type="SUPFAM" id="SSF54593">
    <property type="entry name" value="Glyoxalase/Bleomycin resistance protein/Dihydroxybiphenyl dioxygenase"/>
    <property type="match status" value="1"/>
</dbReference>
<feature type="domain" description="Glyoxalase/Bleomycin resistance-like N-terminal" evidence="1">
    <location>
        <begin position="4"/>
        <end position="36"/>
    </location>
</feature>
<proteinExistence type="predicted"/>
<organism evidence="2 3">
    <name type="scientific">Naumannella halotolerans</name>
    <dbReference type="NCBI Taxonomy" id="993414"/>
    <lineage>
        <taxon>Bacteria</taxon>
        <taxon>Bacillati</taxon>
        <taxon>Actinomycetota</taxon>
        <taxon>Actinomycetes</taxon>
        <taxon>Propionibacteriales</taxon>
        <taxon>Propionibacteriaceae</taxon>
        <taxon>Naumannella</taxon>
    </lineage>
</organism>
<comment type="caution">
    <text evidence="2">The sequence shown here is derived from an EMBL/GenBank/DDBJ whole genome shotgun (WGS) entry which is preliminary data.</text>
</comment>
<evidence type="ECO:0000313" key="3">
    <source>
        <dbReference type="Proteomes" id="UP000295371"/>
    </source>
</evidence>
<evidence type="ECO:0000313" key="2">
    <source>
        <dbReference type="EMBL" id="TDT30850.1"/>
    </source>
</evidence>
<dbReference type="InterPro" id="IPR053863">
    <property type="entry name" value="Glyoxy/Ble-like_N"/>
</dbReference>
<dbReference type="Proteomes" id="UP000295371">
    <property type="component" value="Unassembled WGS sequence"/>
</dbReference>
<dbReference type="Gene3D" id="3.10.180.10">
    <property type="entry name" value="2,3-Dihydroxybiphenyl 1,2-Dioxygenase, domain 1"/>
    <property type="match status" value="1"/>
</dbReference>
<dbReference type="EMBL" id="SOAW01000002">
    <property type="protein sequence ID" value="TDT30850.1"/>
    <property type="molecule type" value="Genomic_DNA"/>
</dbReference>
<dbReference type="InterPro" id="IPR029068">
    <property type="entry name" value="Glyas_Bleomycin-R_OHBP_Dase"/>
</dbReference>
<keyword evidence="3" id="KW-1185">Reference proteome</keyword>
<accession>A0A4R7J173</accession>